<dbReference type="Gene3D" id="3.40.50.300">
    <property type="entry name" value="P-loop containing nucleotide triphosphate hydrolases"/>
    <property type="match status" value="1"/>
</dbReference>
<keyword evidence="4" id="KW-0067">ATP-binding</keyword>
<dbReference type="SUPFAM" id="SSF52540">
    <property type="entry name" value="P-loop containing nucleoside triphosphate hydrolases"/>
    <property type="match status" value="1"/>
</dbReference>
<dbReference type="eggNOG" id="KOG1491">
    <property type="taxonomic scope" value="Eukaryota"/>
</dbReference>
<dbReference type="PANTHER" id="PTHR23305">
    <property type="entry name" value="OBG GTPASE FAMILY"/>
    <property type="match status" value="1"/>
</dbReference>
<evidence type="ECO:0000256" key="3">
    <source>
        <dbReference type="ARBA" id="ARBA00022741"/>
    </source>
</evidence>
<dbReference type="Gene3D" id="3.10.20.30">
    <property type="match status" value="1"/>
</dbReference>
<dbReference type="InterPro" id="IPR004095">
    <property type="entry name" value="TGS"/>
</dbReference>
<dbReference type="InterPro" id="IPR006073">
    <property type="entry name" value="GTP-bd"/>
</dbReference>
<dbReference type="InterPro" id="IPR031167">
    <property type="entry name" value="G_OBG"/>
</dbReference>
<comment type="cofactor">
    <cofactor evidence="1">
        <name>Mg(2+)</name>
        <dbReference type="ChEBI" id="CHEBI:18420"/>
    </cofactor>
</comment>
<evidence type="ECO:0000259" key="6">
    <source>
        <dbReference type="PROSITE" id="PS51710"/>
    </source>
</evidence>
<dbReference type="PIRSF" id="PIRSF006641">
    <property type="entry name" value="CHP00092"/>
    <property type="match status" value="1"/>
</dbReference>
<dbReference type="GeneID" id="11497787"/>
<accession>G0W5Y9</accession>
<dbReference type="GO" id="GO:0046872">
    <property type="term" value="F:metal ion binding"/>
    <property type="evidence" value="ECO:0007669"/>
    <property type="project" value="UniProtKB-KW"/>
</dbReference>
<organism evidence="8 9">
    <name type="scientific">Naumovozyma dairenensis (strain ATCC 10597 / BCRC 20456 / CBS 421 / NBRC 0211 / NRRL Y-12639)</name>
    <name type="common">Saccharomyces dairenensis</name>
    <dbReference type="NCBI Taxonomy" id="1071378"/>
    <lineage>
        <taxon>Eukaryota</taxon>
        <taxon>Fungi</taxon>
        <taxon>Dikarya</taxon>
        <taxon>Ascomycota</taxon>
        <taxon>Saccharomycotina</taxon>
        <taxon>Saccharomycetes</taxon>
        <taxon>Saccharomycetales</taxon>
        <taxon>Saccharomycetaceae</taxon>
        <taxon>Naumovozyma</taxon>
    </lineage>
</organism>
<evidence type="ECO:0000256" key="5">
    <source>
        <dbReference type="ARBA" id="ARBA00022842"/>
    </source>
</evidence>
<dbReference type="NCBIfam" id="TIGR00092">
    <property type="entry name" value="redox-regulated ATPase YchF"/>
    <property type="match status" value="1"/>
</dbReference>
<dbReference type="FunFam" id="1.10.150.300:FF:000001">
    <property type="entry name" value="Ribosome-binding ATPase YchF"/>
    <property type="match status" value="1"/>
</dbReference>
<evidence type="ECO:0000313" key="9">
    <source>
        <dbReference type="Proteomes" id="UP000000689"/>
    </source>
</evidence>
<dbReference type="STRING" id="1071378.G0W5Y9"/>
<keyword evidence="3" id="KW-0547">Nucleotide-binding</keyword>
<dbReference type="Proteomes" id="UP000000689">
    <property type="component" value="Chromosome 2"/>
</dbReference>
<sequence>MSHISKHILGRPSNNLTSGIVGLANIGKSTFFQAITNSKLSNPANYPFATINPEECLIQIPNDKLTQLQQIYNSSKTIKSTLTVTDIAGLIRGASQGNGLGNKFLNDIRFVDGIFHLVRGFIKDDVEHVERTIDPVRDLAIVQDELILKDLEYLENAVSHLQTKAIKKKSLQYQKVNEEIKLLNGLEQHLYSGKKIIHYKDDWTKEEVDIINKHHFLTAKPTIILLNTSPRDFLLRPIKEVPFEKGVVDWADEYSSGDKVITISAEYETKYIEYMDANNEEGFQDYCKNQVGKEYIDRISECDMTSSMPLIIQEMKKALDLISFFTCGPLEVREWNLRKGSTAKEAAGIIHTDLEDTFINADIIHYLDLLGTKMPYNESYLKSKSFIHRVGKQYIIQDNDIALFKATKGKKR</sequence>
<feature type="domain" description="OBG-type G" evidence="6">
    <location>
        <begin position="16"/>
        <end position="283"/>
    </location>
</feature>
<keyword evidence="9" id="KW-1185">Reference proteome</keyword>
<dbReference type="InterPro" id="IPR023192">
    <property type="entry name" value="TGS-like_dom_sf"/>
</dbReference>
<protein>
    <recommendedName>
        <fullName evidence="10">OBG-type G domain-containing protein</fullName>
    </recommendedName>
</protein>
<dbReference type="Gene3D" id="1.10.150.300">
    <property type="entry name" value="TGS-like domain"/>
    <property type="match status" value="1"/>
</dbReference>
<evidence type="ECO:0000259" key="7">
    <source>
        <dbReference type="PROSITE" id="PS51880"/>
    </source>
</evidence>
<dbReference type="AlphaFoldDB" id="G0W5Y9"/>
<dbReference type="GO" id="GO:0016887">
    <property type="term" value="F:ATP hydrolysis activity"/>
    <property type="evidence" value="ECO:0007669"/>
    <property type="project" value="InterPro"/>
</dbReference>
<dbReference type="PRINTS" id="PR00326">
    <property type="entry name" value="GTP1OBG"/>
</dbReference>
<dbReference type="PANTHER" id="PTHR23305:SF9">
    <property type="entry name" value="OBG-LIKE ATPASE HOMOLOG"/>
    <property type="match status" value="1"/>
</dbReference>
<dbReference type="KEGG" id="ndi:NDAI_0B01660"/>
<dbReference type="OMA" id="ARQWTIR"/>
<dbReference type="PROSITE" id="PS51880">
    <property type="entry name" value="TGS"/>
    <property type="match status" value="1"/>
</dbReference>
<dbReference type="GO" id="GO:0005524">
    <property type="term" value="F:ATP binding"/>
    <property type="evidence" value="ECO:0007669"/>
    <property type="project" value="UniProtKB-KW"/>
</dbReference>
<feature type="domain" description="TGS" evidence="7">
    <location>
        <begin position="320"/>
        <end position="406"/>
    </location>
</feature>
<dbReference type="FunFam" id="3.10.20.30:FF:000029">
    <property type="entry name" value="Obg-like ATPase 1"/>
    <property type="match status" value="1"/>
</dbReference>
<dbReference type="GO" id="GO:0005525">
    <property type="term" value="F:GTP binding"/>
    <property type="evidence" value="ECO:0007669"/>
    <property type="project" value="InterPro"/>
</dbReference>
<keyword evidence="5" id="KW-0460">Magnesium</keyword>
<dbReference type="SUPFAM" id="SSF81271">
    <property type="entry name" value="TGS-like"/>
    <property type="match status" value="1"/>
</dbReference>
<dbReference type="InterPro" id="IPR027417">
    <property type="entry name" value="P-loop_NTPase"/>
</dbReference>
<dbReference type="InterPro" id="IPR004396">
    <property type="entry name" value="ATPase_YchF/OLA1"/>
</dbReference>
<name>G0W5Y9_NAUDC</name>
<dbReference type="HOGENOM" id="CLU_018395_1_1_1"/>
<evidence type="ECO:0000256" key="2">
    <source>
        <dbReference type="ARBA" id="ARBA00022723"/>
    </source>
</evidence>
<dbReference type="OrthoDB" id="424823at2759"/>
<reference evidence="8 9" key="1">
    <citation type="journal article" date="2011" name="Proc. Natl. Acad. Sci. U.S.A.">
        <title>Evolutionary erosion of yeast sex chromosomes by mating-type switching accidents.</title>
        <authorList>
            <person name="Gordon J.L."/>
            <person name="Armisen D."/>
            <person name="Proux-Wera E."/>
            <person name="Oheigeartaigh S.S."/>
            <person name="Byrne K.P."/>
            <person name="Wolfe K.H."/>
        </authorList>
    </citation>
    <scope>NUCLEOTIDE SEQUENCE [LARGE SCALE GENOMIC DNA]</scope>
    <source>
        <strain evidence="9">ATCC 10597 / BCRC 20456 / CBS 421 / NBRC 0211 / NRRL Y-12639</strain>
    </source>
</reference>
<evidence type="ECO:0000256" key="1">
    <source>
        <dbReference type="ARBA" id="ARBA00001946"/>
    </source>
</evidence>
<keyword evidence="2" id="KW-0479">Metal-binding</keyword>
<dbReference type="GO" id="GO:0005737">
    <property type="term" value="C:cytoplasm"/>
    <property type="evidence" value="ECO:0007669"/>
    <property type="project" value="TreeGrafter"/>
</dbReference>
<dbReference type="InterPro" id="IPR012675">
    <property type="entry name" value="Beta-grasp_dom_sf"/>
</dbReference>
<evidence type="ECO:0008006" key="10">
    <source>
        <dbReference type="Google" id="ProtNLM"/>
    </source>
</evidence>
<dbReference type="RefSeq" id="XP_003668443.1">
    <property type="nucleotide sequence ID" value="XM_003668395.1"/>
</dbReference>
<proteinExistence type="predicted"/>
<dbReference type="InterPro" id="IPR012676">
    <property type="entry name" value="TGS-like"/>
</dbReference>
<gene>
    <name evidence="8" type="primary">NDAI0B01660</name>
    <name evidence="8" type="ordered locus">NDAI_0B01660</name>
</gene>
<dbReference type="EMBL" id="HE580268">
    <property type="protein sequence ID" value="CCD23200.1"/>
    <property type="molecule type" value="Genomic_DNA"/>
</dbReference>
<evidence type="ECO:0000313" key="8">
    <source>
        <dbReference type="EMBL" id="CCD23200.1"/>
    </source>
</evidence>
<dbReference type="Pfam" id="PF01926">
    <property type="entry name" value="MMR_HSR1"/>
    <property type="match status" value="1"/>
</dbReference>
<dbReference type="InterPro" id="IPR013029">
    <property type="entry name" value="YchF_C"/>
</dbReference>
<dbReference type="Pfam" id="PF06071">
    <property type="entry name" value="YchF-GTPase_C"/>
    <property type="match status" value="1"/>
</dbReference>
<evidence type="ECO:0000256" key="4">
    <source>
        <dbReference type="ARBA" id="ARBA00022840"/>
    </source>
</evidence>
<dbReference type="PROSITE" id="PS51710">
    <property type="entry name" value="G_OBG"/>
    <property type="match status" value="1"/>
</dbReference>